<dbReference type="PANTHER" id="PTHR46268">
    <property type="entry name" value="STRESS RESPONSE PROTEIN NHAX"/>
    <property type="match status" value="1"/>
</dbReference>
<dbReference type="InterPro" id="IPR014729">
    <property type="entry name" value="Rossmann-like_a/b/a_fold"/>
</dbReference>
<dbReference type="Pfam" id="PF00582">
    <property type="entry name" value="Usp"/>
    <property type="match status" value="2"/>
</dbReference>
<dbReference type="SUPFAM" id="SSF52402">
    <property type="entry name" value="Adenine nucleotide alpha hydrolases-like"/>
    <property type="match status" value="2"/>
</dbReference>
<protein>
    <submittedName>
        <fullName evidence="3">Universal stress protein</fullName>
    </submittedName>
</protein>
<evidence type="ECO:0000259" key="2">
    <source>
        <dbReference type="Pfam" id="PF00582"/>
    </source>
</evidence>
<keyword evidence="4" id="KW-1185">Reference proteome</keyword>
<comment type="caution">
    <text evidence="3">The sequence shown here is derived from an EMBL/GenBank/DDBJ whole genome shotgun (WGS) entry which is preliminary data.</text>
</comment>
<comment type="similarity">
    <text evidence="1">Belongs to the universal stress protein A family.</text>
</comment>
<accession>A0ABR7WFJ4</accession>
<name>A0ABR7WFJ4_9ACTN</name>
<sequence>MRLLVAYLATTGGADAISVGVRLARTLGARLDVCMVVPRDRTAPLLPAANYDEVLVEQSEQWLTEAVDLVPTDVAVTTHVVLHDSAAQGLLDETERLGAAALVVGGSGGGMAGSHSLGSVVNELLHASSVPVVLAPRGARHSTADRVREITCAIGTLPGSTELLDAAVRVSAEGSLPLRLVSLVGLDKSGDASRLRRATAHAEETLDKAVAALPPATSVTACVAEGTSVESAVDSLDWRDGDLIMVGSSRLAQPRRLFLGSTAAKMLRVLAVPMVVVPRHDD</sequence>
<proteinExistence type="inferred from homology"/>
<dbReference type="InterPro" id="IPR006016">
    <property type="entry name" value="UspA"/>
</dbReference>
<gene>
    <name evidence="3" type="ORF">IDF66_18280</name>
</gene>
<evidence type="ECO:0000313" key="4">
    <source>
        <dbReference type="Proteomes" id="UP000602395"/>
    </source>
</evidence>
<dbReference type="CDD" id="cd00293">
    <property type="entry name" value="USP-like"/>
    <property type="match status" value="1"/>
</dbReference>
<dbReference type="Gene3D" id="3.40.50.620">
    <property type="entry name" value="HUPs"/>
    <property type="match status" value="2"/>
</dbReference>
<feature type="domain" description="UspA" evidence="2">
    <location>
        <begin position="148"/>
        <end position="278"/>
    </location>
</feature>
<evidence type="ECO:0000313" key="3">
    <source>
        <dbReference type="EMBL" id="MBD1321532.1"/>
    </source>
</evidence>
<evidence type="ECO:0000256" key="1">
    <source>
        <dbReference type="ARBA" id="ARBA00008791"/>
    </source>
</evidence>
<dbReference type="RefSeq" id="WP_190268092.1">
    <property type="nucleotide sequence ID" value="NZ_BAABAD010000002.1"/>
</dbReference>
<dbReference type="PANTHER" id="PTHR46268:SF6">
    <property type="entry name" value="UNIVERSAL STRESS PROTEIN UP12"/>
    <property type="match status" value="1"/>
</dbReference>
<reference evidence="3 4" key="1">
    <citation type="submission" date="2020-09" db="EMBL/GenBank/DDBJ databases">
        <title>Novel species in genus Gordonia.</title>
        <authorList>
            <person name="Zhang G."/>
        </authorList>
    </citation>
    <scope>NUCLEOTIDE SEQUENCE [LARGE SCALE GENOMIC DNA]</scope>
    <source>
        <strain evidence="3 4">ON-33</strain>
    </source>
</reference>
<dbReference type="EMBL" id="JACWMS010000004">
    <property type="protein sequence ID" value="MBD1321532.1"/>
    <property type="molecule type" value="Genomic_DNA"/>
</dbReference>
<feature type="domain" description="UspA" evidence="2">
    <location>
        <begin position="2"/>
        <end position="135"/>
    </location>
</feature>
<dbReference type="Proteomes" id="UP000602395">
    <property type="component" value="Unassembled WGS sequence"/>
</dbReference>
<organism evidence="3 4">
    <name type="scientific">Gordonia hankookensis</name>
    <dbReference type="NCBI Taxonomy" id="589403"/>
    <lineage>
        <taxon>Bacteria</taxon>
        <taxon>Bacillati</taxon>
        <taxon>Actinomycetota</taxon>
        <taxon>Actinomycetes</taxon>
        <taxon>Mycobacteriales</taxon>
        <taxon>Gordoniaceae</taxon>
        <taxon>Gordonia</taxon>
    </lineage>
</organism>